<dbReference type="AlphaFoldDB" id="A0A6M3KBV5"/>
<reference evidence="2" key="1">
    <citation type="submission" date="2020-03" db="EMBL/GenBank/DDBJ databases">
        <title>The deep terrestrial virosphere.</title>
        <authorList>
            <person name="Holmfeldt K."/>
            <person name="Nilsson E."/>
            <person name="Simone D."/>
            <person name="Lopez-Fernandez M."/>
            <person name="Wu X."/>
            <person name="de Brujin I."/>
            <person name="Lundin D."/>
            <person name="Andersson A."/>
            <person name="Bertilsson S."/>
            <person name="Dopson M."/>
        </authorList>
    </citation>
    <scope>NUCLEOTIDE SEQUENCE</scope>
    <source>
        <strain evidence="2">MM415A00919</strain>
    </source>
</reference>
<keyword evidence="1" id="KW-0812">Transmembrane</keyword>
<evidence type="ECO:0000256" key="1">
    <source>
        <dbReference type="SAM" id="Phobius"/>
    </source>
</evidence>
<dbReference type="EMBL" id="MT142376">
    <property type="protein sequence ID" value="QJA79336.1"/>
    <property type="molecule type" value="Genomic_DNA"/>
</dbReference>
<keyword evidence="1" id="KW-1133">Transmembrane helix</keyword>
<keyword evidence="1" id="KW-0472">Membrane</keyword>
<gene>
    <name evidence="2" type="ORF">MM415A00919_0033</name>
</gene>
<proteinExistence type="predicted"/>
<accession>A0A6M3KBV5</accession>
<sequence>MDLILFLRIIIFLVFLAVGFLVGGWVSDISKKEITQVTTCVDNICPAPKDWEEGKNK</sequence>
<protein>
    <submittedName>
        <fullName evidence="2">Uncharacterized protein</fullName>
    </submittedName>
</protein>
<organism evidence="2">
    <name type="scientific">viral metagenome</name>
    <dbReference type="NCBI Taxonomy" id="1070528"/>
    <lineage>
        <taxon>unclassified sequences</taxon>
        <taxon>metagenomes</taxon>
        <taxon>organismal metagenomes</taxon>
    </lineage>
</organism>
<feature type="transmembrane region" description="Helical" evidence="1">
    <location>
        <begin position="6"/>
        <end position="26"/>
    </location>
</feature>
<name>A0A6M3KBV5_9ZZZZ</name>
<evidence type="ECO:0000313" key="2">
    <source>
        <dbReference type="EMBL" id="QJA79336.1"/>
    </source>
</evidence>